<dbReference type="GO" id="GO:0032259">
    <property type="term" value="P:methylation"/>
    <property type="evidence" value="ECO:0007669"/>
    <property type="project" value="UniProtKB-KW"/>
</dbReference>
<keyword evidence="2" id="KW-0808">Transferase</keyword>
<protein>
    <submittedName>
        <fullName evidence="2">Methyltransferase</fullName>
    </submittedName>
</protein>
<name>A0A1I4Q767_9HYPH</name>
<organism evidence="2 3">
    <name type="scientific">Pleomorphomonas diazotrophica</name>
    <dbReference type="NCBI Taxonomy" id="1166257"/>
    <lineage>
        <taxon>Bacteria</taxon>
        <taxon>Pseudomonadati</taxon>
        <taxon>Pseudomonadota</taxon>
        <taxon>Alphaproteobacteria</taxon>
        <taxon>Hyphomicrobiales</taxon>
        <taxon>Pleomorphomonadaceae</taxon>
        <taxon>Pleomorphomonas</taxon>
    </lineage>
</organism>
<gene>
    <name evidence="2" type="ORF">CXZ10_05945</name>
</gene>
<dbReference type="RefSeq" id="WP_101288149.1">
    <property type="nucleotide sequence ID" value="NZ_FOUQ01000001.1"/>
</dbReference>
<keyword evidence="2" id="KW-0489">Methyltransferase</keyword>
<evidence type="ECO:0000313" key="3">
    <source>
        <dbReference type="Proteomes" id="UP000233491"/>
    </source>
</evidence>
<dbReference type="Proteomes" id="UP000233491">
    <property type="component" value="Unassembled WGS sequence"/>
</dbReference>
<dbReference type="EMBL" id="PJNW01000002">
    <property type="protein sequence ID" value="PKR90886.1"/>
    <property type="molecule type" value="Genomic_DNA"/>
</dbReference>
<proteinExistence type="predicted"/>
<dbReference type="GO" id="GO:0008168">
    <property type="term" value="F:methyltransferase activity"/>
    <property type="evidence" value="ECO:0007669"/>
    <property type="project" value="UniProtKB-KW"/>
</dbReference>
<comment type="caution">
    <text evidence="2">The sequence shown here is derived from an EMBL/GenBank/DDBJ whole genome shotgun (WGS) entry which is preliminary data.</text>
</comment>
<dbReference type="AlphaFoldDB" id="A0A1I4Q767"/>
<sequence>MINRAVMNSRLPSSDDLEFFPTPPWATRALCAFLDKRRLVRGTCWEPCCGQGHMVHALREYFEFVAGSDVFDYGKGFPVVDALDPATKVPAVQWVITNPAFTMAEQIALKVLDAPTFPSLALLVRSNWAEGETRFHSVFAKRRPTWILQFSERVPMIEAAWDPEASTATAYAWFVWARGLPFEQTVFDWLPPGQEKKHSRLRDLDLAIPGEAARRRAAKAEAASEPRSGDLFEERDNG</sequence>
<evidence type="ECO:0000256" key="1">
    <source>
        <dbReference type="SAM" id="MobiDB-lite"/>
    </source>
</evidence>
<accession>A0A1I4Q767</accession>
<dbReference type="SUPFAM" id="SSF53335">
    <property type="entry name" value="S-adenosyl-L-methionine-dependent methyltransferases"/>
    <property type="match status" value="1"/>
</dbReference>
<feature type="region of interest" description="Disordered" evidence="1">
    <location>
        <begin position="215"/>
        <end position="238"/>
    </location>
</feature>
<keyword evidence="3" id="KW-1185">Reference proteome</keyword>
<dbReference type="InterPro" id="IPR029063">
    <property type="entry name" value="SAM-dependent_MTases_sf"/>
</dbReference>
<dbReference type="OrthoDB" id="1079385at2"/>
<evidence type="ECO:0000313" key="2">
    <source>
        <dbReference type="EMBL" id="PKR90886.1"/>
    </source>
</evidence>
<reference evidence="2 3" key="1">
    <citation type="submission" date="2017-12" db="EMBL/GenBank/DDBJ databases">
        <title>Anaerobic carbon monoxide metabolism by Pleomorphomonas carboxyditropha sp. nov., a new mesophilic hydrogenogenic carboxidotroph.</title>
        <authorList>
            <person name="Esquivel-Elizondo S."/>
            <person name="Krajmalnik-Brown R."/>
        </authorList>
    </citation>
    <scope>NUCLEOTIDE SEQUENCE [LARGE SCALE GENOMIC DNA]</scope>
    <source>
        <strain evidence="2 3">R5-392</strain>
    </source>
</reference>